<dbReference type="GO" id="GO:1902475">
    <property type="term" value="P:L-alpha-amino acid transmembrane transport"/>
    <property type="evidence" value="ECO:0007669"/>
    <property type="project" value="UniProtKB-ARBA"/>
</dbReference>
<proteinExistence type="predicted"/>
<dbReference type="InterPro" id="IPR018107">
    <property type="entry name" value="Na-dicarboxylate_symporter_CS"/>
</dbReference>
<keyword evidence="2" id="KW-0813">Transport</keyword>
<feature type="transmembrane region" description="Helical" evidence="8">
    <location>
        <begin position="53"/>
        <end position="71"/>
    </location>
</feature>
<dbReference type="PANTHER" id="PTHR11958:SF63">
    <property type="entry name" value="AMINO ACID TRANSPORTER"/>
    <property type="match status" value="1"/>
</dbReference>
<dbReference type="PROSITE" id="PS00714">
    <property type="entry name" value="NA_DICARBOXYL_SYMP_2"/>
    <property type="match status" value="1"/>
</dbReference>
<name>A0A1W1CFV1_9ZZZZ</name>
<accession>A0A1W1CFV1</accession>
<keyword evidence="4" id="KW-0769">Symport</keyword>
<feature type="transmembrane region" description="Helical" evidence="8">
    <location>
        <begin position="83"/>
        <end position="104"/>
    </location>
</feature>
<feature type="transmembrane region" description="Helical" evidence="8">
    <location>
        <begin position="358"/>
        <end position="379"/>
    </location>
</feature>
<sequence length="411" mass="44291">MKNITLHWQILIALVLATIVGSVLNIESSVVGIKFLSIFAFGGTIFLNLLKMVIVPLIIAAMIVSVIKIAGHKDFALLGKRGALYYVLTSFIAVVIGLFFVNLLTPGVGQVLFNQEASVIISNKLGDKDLGSIVEIFIRMIPTNIFQASSESNILALIFFSVIFGFFASKLPEKNKITITHFFEGVFETMMMITQWVLKFAPIGVFCLVSGVVVKTGVAQFEQVLWFFITVILALTTHFLIVMPLILKFFSNTTFIKHLKDVAPALLTAFSTSSSASTLPVTMECIENAGVDKSVSRLILPLGATINMDGTALYECIAVIFIAQLAGVDLSLSQQLLVVILALTTSIGVAGIPSASLVAIGLILTALGLPLEAMAILLVTDRILDMLRTSVNVFGDTCGARVLDKVLKKNG</sequence>
<organism evidence="9">
    <name type="scientific">hydrothermal vent metagenome</name>
    <dbReference type="NCBI Taxonomy" id="652676"/>
    <lineage>
        <taxon>unclassified sequences</taxon>
        <taxon>metagenomes</taxon>
        <taxon>ecological metagenomes</taxon>
    </lineage>
</organism>
<dbReference type="InterPro" id="IPR001991">
    <property type="entry name" value="Na-dicarboxylate_symporter"/>
</dbReference>
<reference evidence="9" key="1">
    <citation type="submission" date="2016-10" db="EMBL/GenBank/DDBJ databases">
        <authorList>
            <person name="de Groot N.N."/>
        </authorList>
    </citation>
    <scope>NUCLEOTIDE SEQUENCE</scope>
</reference>
<keyword evidence="7" id="KW-0325">Glycoprotein</keyword>
<keyword evidence="6 8" id="KW-0472">Membrane</keyword>
<comment type="subcellular location">
    <subcellularLocation>
        <location evidence="1">Membrane</location>
        <topology evidence="1">Multi-pass membrane protein</topology>
    </subcellularLocation>
</comment>
<feature type="transmembrane region" description="Helical" evidence="8">
    <location>
        <begin position="335"/>
        <end position="352"/>
    </location>
</feature>
<protein>
    <submittedName>
        <fullName evidence="9">Proton/glutamate symport protein @ Sodium/glutamate symport protein</fullName>
    </submittedName>
</protein>
<evidence type="ECO:0000313" key="9">
    <source>
        <dbReference type="EMBL" id="SFV64597.1"/>
    </source>
</evidence>
<evidence type="ECO:0000256" key="7">
    <source>
        <dbReference type="ARBA" id="ARBA00023180"/>
    </source>
</evidence>
<keyword evidence="5 8" id="KW-1133">Transmembrane helix</keyword>
<dbReference type="AlphaFoldDB" id="A0A1W1CFV1"/>
<dbReference type="GO" id="GO:0015293">
    <property type="term" value="F:symporter activity"/>
    <property type="evidence" value="ECO:0007669"/>
    <property type="project" value="UniProtKB-KW"/>
</dbReference>
<feature type="transmembrane region" description="Helical" evidence="8">
    <location>
        <begin position="299"/>
        <end position="323"/>
    </location>
</feature>
<dbReference type="Pfam" id="PF00375">
    <property type="entry name" value="SDF"/>
    <property type="match status" value="1"/>
</dbReference>
<evidence type="ECO:0000256" key="1">
    <source>
        <dbReference type="ARBA" id="ARBA00004141"/>
    </source>
</evidence>
<dbReference type="PRINTS" id="PR00173">
    <property type="entry name" value="EDTRNSPORT"/>
</dbReference>
<dbReference type="EMBL" id="FPHJ01000043">
    <property type="protein sequence ID" value="SFV64597.1"/>
    <property type="molecule type" value="Genomic_DNA"/>
</dbReference>
<evidence type="ECO:0000256" key="2">
    <source>
        <dbReference type="ARBA" id="ARBA00022448"/>
    </source>
</evidence>
<evidence type="ECO:0000256" key="5">
    <source>
        <dbReference type="ARBA" id="ARBA00022989"/>
    </source>
</evidence>
<dbReference type="InterPro" id="IPR050746">
    <property type="entry name" value="DAACS"/>
</dbReference>
<evidence type="ECO:0000256" key="8">
    <source>
        <dbReference type="SAM" id="Phobius"/>
    </source>
</evidence>
<dbReference type="Gene3D" id="1.10.3860.10">
    <property type="entry name" value="Sodium:dicarboxylate symporter"/>
    <property type="match status" value="1"/>
</dbReference>
<feature type="transmembrane region" description="Helical" evidence="8">
    <location>
        <begin position="6"/>
        <end position="24"/>
    </location>
</feature>
<evidence type="ECO:0000256" key="6">
    <source>
        <dbReference type="ARBA" id="ARBA00023136"/>
    </source>
</evidence>
<gene>
    <name evidence="9" type="ORF">MNB_SUP05-5-41</name>
</gene>
<dbReference type="SUPFAM" id="SSF118215">
    <property type="entry name" value="Proton glutamate symport protein"/>
    <property type="match status" value="1"/>
</dbReference>
<feature type="transmembrane region" description="Helical" evidence="8">
    <location>
        <begin position="154"/>
        <end position="172"/>
    </location>
</feature>
<keyword evidence="3 8" id="KW-0812">Transmembrane</keyword>
<feature type="transmembrane region" description="Helical" evidence="8">
    <location>
        <begin position="225"/>
        <end position="250"/>
    </location>
</feature>
<evidence type="ECO:0000256" key="4">
    <source>
        <dbReference type="ARBA" id="ARBA00022847"/>
    </source>
</evidence>
<dbReference type="PANTHER" id="PTHR11958">
    <property type="entry name" value="SODIUM/DICARBOXYLATE SYMPORTER-RELATED"/>
    <property type="match status" value="1"/>
</dbReference>
<dbReference type="GO" id="GO:0016020">
    <property type="term" value="C:membrane"/>
    <property type="evidence" value="ECO:0007669"/>
    <property type="project" value="UniProtKB-SubCell"/>
</dbReference>
<feature type="transmembrane region" description="Helical" evidence="8">
    <location>
        <begin position="193"/>
        <end position="213"/>
    </location>
</feature>
<evidence type="ECO:0000256" key="3">
    <source>
        <dbReference type="ARBA" id="ARBA00022692"/>
    </source>
</evidence>
<dbReference type="InterPro" id="IPR036458">
    <property type="entry name" value="Na:dicarbo_symporter_sf"/>
</dbReference>